<organism evidence="2 3">
    <name type="scientific">Actinacidiphila acididurans</name>
    <dbReference type="NCBI Taxonomy" id="2784346"/>
    <lineage>
        <taxon>Bacteria</taxon>
        <taxon>Bacillati</taxon>
        <taxon>Actinomycetota</taxon>
        <taxon>Actinomycetes</taxon>
        <taxon>Kitasatosporales</taxon>
        <taxon>Streptomycetaceae</taxon>
        <taxon>Actinacidiphila</taxon>
    </lineage>
</organism>
<dbReference type="EMBL" id="JADKYB010000030">
    <property type="protein sequence ID" value="MBM9509963.1"/>
    <property type="molecule type" value="Genomic_DNA"/>
</dbReference>
<name>A0ABS2U729_9ACTN</name>
<protein>
    <submittedName>
        <fullName evidence="2">Uncharacterized protein</fullName>
    </submittedName>
</protein>
<sequence length="224" mass="23758">MPGASPDPDLLDQQAAALIESAAWQAVLDGWHTTAPEPTTPPAPDQTAPASGGPYDRPGRGSGADLVGQVPGLLLTKTTAQLVREAGIVTGPAPADRQLPGRLAAVLPDRLHTWRRLYQPDIKPSVQLGWAATVLTEWGWQARPYRLRDARGARCVCGAILAAERLGHGSRATTDHSAAWVMVELKGRGWPGLIGEWNRQPGRTADQAIALVTAAAHRATQAGY</sequence>
<dbReference type="Proteomes" id="UP000749040">
    <property type="component" value="Unassembled WGS sequence"/>
</dbReference>
<proteinExistence type="predicted"/>
<accession>A0ABS2U729</accession>
<evidence type="ECO:0000313" key="2">
    <source>
        <dbReference type="EMBL" id="MBM9509963.1"/>
    </source>
</evidence>
<keyword evidence="3" id="KW-1185">Reference proteome</keyword>
<dbReference type="RefSeq" id="WP_205363547.1">
    <property type="nucleotide sequence ID" value="NZ_JADKYB010000030.1"/>
</dbReference>
<dbReference type="InterPro" id="IPR045677">
    <property type="entry name" value="DUF6197"/>
</dbReference>
<feature type="region of interest" description="Disordered" evidence="1">
    <location>
        <begin position="32"/>
        <end position="67"/>
    </location>
</feature>
<comment type="caution">
    <text evidence="2">The sequence shown here is derived from an EMBL/GenBank/DDBJ whole genome shotgun (WGS) entry which is preliminary data.</text>
</comment>
<dbReference type="Pfam" id="PF19698">
    <property type="entry name" value="DUF6197"/>
    <property type="match status" value="1"/>
</dbReference>
<reference evidence="2 3" key="1">
    <citation type="submission" date="2021-01" db="EMBL/GenBank/DDBJ databases">
        <title>Streptomyces acididurans sp. nov., isolated from a peat swamp forest soil.</title>
        <authorList>
            <person name="Chantavorakit T."/>
            <person name="Duangmal K."/>
        </authorList>
    </citation>
    <scope>NUCLEOTIDE SEQUENCE [LARGE SCALE GENOMIC DNA]</scope>
    <source>
        <strain evidence="2 3">KK5PA1</strain>
    </source>
</reference>
<evidence type="ECO:0000256" key="1">
    <source>
        <dbReference type="SAM" id="MobiDB-lite"/>
    </source>
</evidence>
<evidence type="ECO:0000313" key="3">
    <source>
        <dbReference type="Proteomes" id="UP000749040"/>
    </source>
</evidence>
<gene>
    <name evidence="2" type="ORF">ITX44_36495</name>
</gene>